<dbReference type="GO" id="GO:0006508">
    <property type="term" value="P:proteolysis"/>
    <property type="evidence" value="ECO:0007669"/>
    <property type="project" value="InterPro"/>
</dbReference>
<dbReference type="InterPro" id="IPR021109">
    <property type="entry name" value="Peptidase_aspartic_dom_sf"/>
</dbReference>
<evidence type="ECO:0000259" key="2">
    <source>
        <dbReference type="PROSITE" id="PS51767"/>
    </source>
</evidence>
<accession>A0A8C4VTB2</accession>
<proteinExistence type="inferred from homology"/>
<keyword evidence="4" id="KW-1185">Reference proteome</keyword>
<name>A0A8C4VTB2_9SAUR</name>
<dbReference type="PROSITE" id="PS51767">
    <property type="entry name" value="PEPTIDASE_A1"/>
    <property type="match status" value="1"/>
</dbReference>
<reference evidence="3" key="1">
    <citation type="submission" date="2025-08" db="UniProtKB">
        <authorList>
            <consortium name="Ensembl"/>
        </authorList>
    </citation>
    <scope>IDENTIFICATION</scope>
</reference>
<dbReference type="OrthoDB" id="771136at2759"/>
<dbReference type="PANTHER" id="PTHR47966">
    <property type="entry name" value="BETA-SITE APP-CLEAVING ENZYME, ISOFORM A-RELATED"/>
    <property type="match status" value="1"/>
</dbReference>
<comment type="similarity">
    <text evidence="1">Belongs to the peptidase A1 family.</text>
</comment>
<evidence type="ECO:0000313" key="3">
    <source>
        <dbReference type="Ensembl" id="ENSGEVP00005005440.1"/>
    </source>
</evidence>
<dbReference type="Proteomes" id="UP000694390">
    <property type="component" value="Unassembled WGS sequence"/>
</dbReference>
<feature type="domain" description="Peptidase A1" evidence="2">
    <location>
        <begin position="1"/>
        <end position="97"/>
    </location>
</feature>
<dbReference type="InterPro" id="IPR001461">
    <property type="entry name" value="Aspartic_peptidase_A1"/>
</dbReference>
<protein>
    <recommendedName>
        <fullName evidence="2">Peptidase A1 domain-containing protein</fullName>
    </recommendedName>
</protein>
<evidence type="ECO:0000256" key="1">
    <source>
        <dbReference type="ARBA" id="ARBA00007447"/>
    </source>
</evidence>
<organism evidence="3 4">
    <name type="scientific">Gopherus evgoodei</name>
    <name type="common">Goodes thornscrub tortoise</name>
    <dbReference type="NCBI Taxonomy" id="1825980"/>
    <lineage>
        <taxon>Eukaryota</taxon>
        <taxon>Metazoa</taxon>
        <taxon>Chordata</taxon>
        <taxon>Craniata</taxon>
        <taxon>Vertebrata</taxon>
        <taxon>Euteleostomi</taxon>
        <taxon>Archelosauria</taxon>
        <taxon>Testudinata</taxon>
        <taxon>Testudines</taxon>
        <taxon>Cryptodira</taxon>
        <taxon>Durocryptodira</taxon>
        <taxon>Testudinoidea</taxon>
        <taxon>Testudinidae</taxon>
        <taxon>Gopherus</taxon>
    </lineage>
</organism>
<dbReference type="PANTHER" id="PTHR47966:SF66">
    <property type="entry name" value="PEPSINOGEN C"/>
    <property type="match status" value="1"/>
</dbReference>
<dbReference type="GeneTree" id="ENSGT00940000164965"/>
<dbReference type="SUPFAM" id="SSF50630">
    <property type="entry name" value="Acid proteases"/>
    <property type="match status" value="1"/>
</dbReference>
<dbReference type="GO" id="GO:0004190">
    <property type="term" value="F:aspartic-type endopeptidase activity"/>
    <property type="evidence" value="ECO:0007669"/>
    <property type="project" value="InterPro"/>
</dbReference>
<dbReference type="InterPro" id="IPR001969">
    <property type="entry name" value="Aspartic_peptidase_AS"/>
</dbReference>
<dbReference type="InterPro" id="IPR033121">
    <property type="entry name" value="PEPTIDASE_A1"/>
</dbReference>
<dbReference type="AlphaFoldDB" id="A0A8C4VTB2"/>
<dbReference type="Gene3D" id="2.40.70.10">
    <property type="entry name" value="Acid Proteases"/>
    <property type="match status" value="1"/>
</dbReference>
<sequence>MAINNQAGWCSSGCQGIVDTGTSLLTAPQAIFSQLMEDIGAQENSDGEYVVSCSSIDSMPTISFTISETSFPLSPYAYVLQVWIFIAVHYPHLPLLA</sequence>
<dbReference type="PROSITE" id="PS00141">
    <property type="entry name" value="ASP_PROTEASE"/>
    <property type="match status" value="1"/>
</dbReference>
<reference evidence="3" key="2">
    <citation type="submission" date="2025-09" db="UniProtKB">
        <authorList>
            <consortium name="Ensembl"/>
        </authorList>
    </citation>
    <scope>IDENTIFICATION</scope>
</reference>
<evidence type="ECO:0000313" key="4">
    <source>
        <dbReference type="Proteomes" id="UP000694390"/>
    </source>
</evidence>
<dbReference type="Pfam" id="PF00026">
    <property type="entry name" value="Asp"/>
    <property type="match status" value="1"/>
</dbReference>
<dbReference type="Ensembl" id="ENSGEVT00005005679.1">
    <property type="protein sequence ID" value="ENSGEVP00005005440.1"/>
    <property type="gene ID" value="ENSGEVG00005003853.1"/>
</dbReference>